<feature type="domain" description="Histidine kinase" evidence="2">
    <location>
        <begin position="161"/>
        <end position="410"/>
    </location>
</feature>
<dbReference type="Gene3D" id="3.40.50.2300">
    <property type="match status" value="1"/>
</dbReference>
<sequence length="412" mass="46588">MQEKPKILIVDDRTSNLFVLETTLKGLDVQIIRALSGNEALKQTLHQEFALILLDVQMPGMNGYEVANLLREEEKTRDVPIIFITAIDRQEQRELEGYDVGAVDYIFKPINTQILLSKVKVFIQLYKNQFELKTLLEKLKKTQAQLLQSEKLASIGQLAAGIAHEINNPVGFINNNLELIREYSVSYEKILDSVENLKGSIEEEDLIKAKECVKQLATMEEEVNLNFIKESFKDLLADSVEGVERVKKIVMDLRTSVHCDEEKVEEVKMEEVIEGVISIIWNELKYHVELKKEYGNIPLVKCNPQRLGQVFMNLLLNASQAIKEKGEIGIKTYCDDQYVYVNVTDTGEGIPKEDFGKVFDAFYTTKPIGKGTGLGLSVSYEIIHKHNGEITFDSEVGKGTSFTVKLPIDGGH</sequence>
<keyword evidence="4" id="KW-0418">Kinase</keyword>
<keyword evidence="4" id="KW-0808">Transferase</keyword>
<dbReference type="PANTHER" id="PTHR43065:SF50">
    <property type="entry name" value="HISTIDINE KINASE"/>
    <property type="match status" value="1"/>
</dbReference>
<dbReference type="CDD" id="cd00082">
    <property type="entry name" value="HisKA"/>
    <property type="match status" value="1"/>
</dbReference>
<dbReference type="Pfam" id="PF02518">
    <property type="entry name" value="HATPase_c"/>
    <property type="match status" value="1"/>
</dbReference>
<dbReference type="SUPFAM" id="SSF52172">
    <property type="entry name" value="CheY-like"/>
    <property type="match status" value="1"/>
</dbReference>
<dbReference type="EMBL" id="UOGJ01000015">
    <property type="protein sequence ID" value="VAX34902.1"/>
    <property type="molecule type" value="Genomic_DNA"/>
</dbReference>
<evidence type="ECO:0000259" key="3">
    <source>
        <dbReference type="PROSITE" id="PS50110"/>
    </source>
</evidence>
<proteinExistence type="predicted"/>
<dbReference type="SMART" id="SM00387">
    <property type="entry name" value="HATPase_c"/>
    <property type="match status" value="1"/>
</dbReference>
<dbReference type="Gene3D" id="3.30.565.10">
    <property type="entry name" value="Histidine kinase-like ATPase, C-terminal domain"/>
    <property type="match status" value="1"/>
</dbReference>
<organism evidence="4">
    <name type="scientific">hydrothermal vent metagenome</name>
    <dbReference type="NCBI Taxonomy" id="652676"/>
    <lineage>
        <taxon>unclassified sequences</taxon>
        <taxon>metagenomes</taxon>
        <taxon>ecological metagenomes</taxon>
    </lineage>
</organism>
<keyword evidence="1" id="KW-0597">Phosphoprotein</keyword>
<dbReference type="GO" id="GO:0000155">
    <property type="term" value="F:phosphorelay sensor kinase activity"/>
    <property type="evidence" value="ECO:0007669"/>
    <property type="project" value="InterPro"/>
</dbReference>
<reference evidence="4" key="1">
    <citation type="submission" date="2018-06" db="EMBL/GenBank/DDBJ databases">
        <authorList>
            <person name="Zhirakovskaya E."/>
        </authorList>
    </citation>
    <scope>NUCLEOTIDE SEQUENCE</scope>
</reference>
<dbReference type="SUPFAM" id="SSF55874">
    <property type="entry name" value="ATPase domain of HSP90 chaperone/DNA topoisomerase II/histidine kinase"/>
    <property type="match status" value="1"/>
</dbReference>
<dbReference type="InterPro" id="IPR005467">
    <property type="entry name" value="His_kinase_dom"/>
</dbReference>
<dbReference type="Pfam" id="PF00072">
    <property type="entry name" value="Response_reg"/>
    <property type="match status" value="1"/>
</dbReference>
<dbReference type="InterPro" id="IPR011006">
    <property type="entry name" value="CheY-like_superfamily"/>
</dbReference>
<dbReference type="AlphaFoldDB" id="A0A3B1D2E4"/>
<feature type="domain" description="Response regulatory" evidence="3">
    <location>
        <begin position="6"/>
        <end position="123"/>
    </location>
</feature>
<dbReference type="InterPro" id="IPR003661">
    <property type="entry name" value="HisK_dim/P_dom"/>
</dbReference>
<name>A0A3B1D2E4_9ZZZZ</name>
<gene>
    <name evidence="4" type="ORF">MNBD_UNCLBAC01-1229</name>
</gene>
<dbReference type="SMART" id="SM00388">
    <property type="entry name" value="HisKA"/>
    <property type="match status" value="1"/>
</dbReference>
<dbReference type="PRINTS" id="PR00344">
    <property type="entry name" value="BCTRLSENSOR"/>
</dbReference>
<dbReference type="SUPFAM" id="SSF47384">
    <property type="entry name" value="Homodimeric domain of signal transducing histidine kinase"/>
    <property type="match status" value="1"/>
</dbReference>
<dbReference type="PROSITE" id="PS50110">
    <property type="entry name" value="RESPONSE_REGULATORY"/>
    <property type="match status" value="1"/>
</dbReference>
<protein>
    <submittedName>
        <fullName evidence="4">Signal transduction histidine kinase</fullName>
    </submittedName>
</protein>
<dbReference type="SMART" id="SM00448">
    <property type="entry name" value="REC"/>
    <property type="match status" value="1"/>
</dbReference>
<dbReference type="InterPro" id="IPR036890">
    <property type="entry name" value="HATPase_C_sf"/>
</dbReference>
<evidence type="ECO:0000259" key="2">
    <source>
        <dbReference type="PROSITE" id="PS50109"/>
    </source>
</evidence>
<dbReference type="PROSITE" id="PS50109">
    <property type="entry name" value="HIS_KIN"/>
    <property type="match status" value="1"/>
</dbReference>
<dbReference type="PANTHER" id="PTHR43065">
    <property type="entry name" value="SENSOR HISTIDINE KINASE"/>
    <property type="match status" value="1"/>
</dbReference>
<evidence type="ECO:0000313" key="4">
    <source>
        <dbReference type="EMBL" id="VAX34902.1"/>
    </source>
</evidence>
<evidence type="ECO:0000256" key="1">
    <source>
        <dbReference type="ARBA" id="ARBA00022553"/>
    </source>
</evidence>
<dbReference type="InterPro" id="IPR004358">
    <property type="entry name" value="Sig_transdc_His_kin-like_C"/>
</dbReference>
<dbReference type="InterPro" id="IPR001789">
    <property type="entry name" value="Sig_transdc_resp-reg_receiver"/>
</dbReference>
<dbReference type="Gene3D" id="1.10.287.130">
    <property type="match status" value="1"/>
</dbReference>
<accession>A0A3B1D2E4</accession>
<dbReference type="InterPro" id="IPR003594">
    <property type="entry name" value="HATPase_dom"/>
</dbReference>
<dbReference type="InterPro" id="IPR036097">
    <property type="entry name" value="HisK_dim/P_sf"/>
</dbReference>